<feature type="compositionally biased region" description="Basic and acidic residues" evidence="1">
    <location>
        <begin position="49"/>
        <end position="69"/>
    </location>
</feature>
<proteinExistence type="predicted"/>
<keyword evidence="3" id="KW-1185">Reference proteome</keyword>
<dbReference type="AlphaFoldDB" id="A0AAV4SPN4"/>
<organism evidence="2 3">
    <name type="scientific">Caerostris extrusa</name>
    <name type="common">Bark spider</name>
    <name type="synonym">Caerostris bankana</name>
    <dbReference type="NCBI Taxonomy" id="172846"/>
    <lineage>
        <taxon>Eukaryota</taxon>
        <taxon>Metazoa</taxon>
        <taxon>Ecdysozoa</taxon>
        <taxon>Arthropoda</taxon>
        <taxon>Chelicerata</taxon>
        <taxon>Arachnida</taxon>
        <taxon>Araneae</taxon>
        <taxon>Araneomorphae</taxon>
        <taxon>Entelegynae</taxon>
        <taxon>Araneoidea</taxon>
        <taxon>Araneidae</taxon>
        <taxon>Caerostris</taxon>
    </lineage>
</organism>
<reference evidence="2 3" key="1">
    <citation type="submission" date="2021-06" db="EMBL/GenBank/DDBJ databases">
        <title>Caerostris extrusa draft genome.</title>
        <authorList>
            <person name="Kono N."/>
            <person name="Arakawa K."/>
        </authorList>
    </citation>
    <scope>NUCLEOTIDE SEQUENCE [LARGE SCALE GENOMIC DNA]</scope>
</reference>
<evidence type="ECO:0000313" key="2">
    <source>
        <dbReference type="EMBL" id="GIY36343.1"/>
    </source>
</evidence>
<dbReference type="EMBL" id="BPLR01010033">
    <property type="protein sequence ID" value="GIY36343.1"/>
    <property type="molecule type" value="Genomic_DNA"/>
</dbReference>
<sequence>HSLKSSALPGHRCRCPRNVGTAQRHSSKPKKNGTPVRIVGPPTPNVPDNRQRTDWRGKKDRRMRLDHGRLIIGPQQGRDSPRKSPGLTEVASARQFNR</sequence>
<evidence type="ECO:0000256" key="1">
    <source>
        <dbReference type="SAM" id="MobiDB-lite"/>
    </source>
</evidence>
<gene>
    <name evidence="2" type="ORF">CEXT_252061</name>
</gene>
<name>A0AAV4SPN4_CAEEX</name>
<feature type="region of interest" description="Disordered" evidence="1">
    <location>
        <begin position="1"/>
        <end position="98"/>
    </location>
</feature>
<protein>
    <submittedName>
        <fullName evidence="2">Uncharacterized protein</fullName>
    </submittedName>
</protein>
<dbReference type="Proteomes" id="UP001054945">
    <property type="component" value="Unassembled WGS sequence"/>
</dbReference>
<evidence type="ECO:0000313" key="3">
    <source>
        <dbReference type="Proteomes" id="UP001054945"/>
    </source>
</evidence>
<accession>A0AAV4SPN4</accession>
<feature type="non-terminal residue" evidence="2">
    <location>
        <position position="1"/>
    </location>
</feature>
<comment type="caution">
    <text evidence="2">The sequence shown here is derived from an EMBL/GenBank/DDBJ whole genome shotgun (WGS) entry which is preliminary data.</text>
</comment>